<gene>
    <name evidence="8" type="ORF">HLB35_13045</name>
</gene>
<feature type="transmembrane region" description="Helical" evidence="6">
    <location>
        <begin position="12"/>
        <end position="36"/>
    </location>
</feature>
<organism evidence="8 9">
    <name type="scientific">Vreelandella azerica</name>
    <dbReference type="NCBI Taxonomy" id="2732867"/>
    <lineage>
        <taxon>Bacteria</taxon>
        <taxon>Pseudomonadati</taxon>
        <taxon>Pseudomonadota</taxon>
        <taxon>Gammaproteobacteria</taxon>
        <taxon>Oceanospirillales</taxon>
        <taxon>Halomonadaceae</taxon>
        <taxon>Vreelandella</taxon>
    </lineage>
</organism>
<evidence type="ECO:0000313" key="9">
    <source>
        <dbReference type="Proteomes" id="UP000588806"/>
    </source>
</evidence>
<name>A0A7Y3U1D1_9GAMM</name>
<evidence type="ECO:0000256" key="3">
    <source>
        <dbReference type="ARBA" id="ARBA00022692"/>
    </source>
</evidence>
<dbReference type="EMBL" id="JABFHI010000005">
    <property type="protein sequence ID" value="NOG32449.1"/>
    <property type="molecule type" value="Genomic_DNA"/>
</dbReference>
<dbReference type="Proteomes" id="UP000588806">
    <property type="component" value="Unassembled WGS sequence"/>
</dbReference>
<dbReference type="PANTHER" id="PTHR38459:SF1">
    <property type="entry name" value="PROPHAGE BACTOPRENOL-LINKED GLUCOSE TRANSLOCASE HOMOLOG"/>
    <property type="match status" value="1"/>
</dbReference>
<dbReference type="GO" id="GO:0000271">
    <property type="term" value="P:polysaccharide biosynthetic process"/>
    <property type="evidence" value="ECO:0007669"/>
    <property type="project" value="InterPro"/>
</dbReference>
<comment type="similarity">
    <text evidence="2">Belongs to the GtrA family.</text>
</comment>
<keyword evidence="3 6" id="KW-0812">Transmembrane</keyword>
<feature type="transmembrane region" description="Helical" evidence="6">
    <location>
        <begin position="42"/>
        <end position="63"/>
    </location>
</feature>
<evidence type="ECO:0000256" key="5">
    <source>
        <dbReference type="ARBA" id="ARBA00023136"/>
    </source>
</evidence>
<protein>
    <submittedName>
        <fullName evidence="8">GtrA family protein</fullName>
    </submittedName>
</protein>
<sequence length="147" mass="16557">MIKRLLTSSSSLATFGRFAMVACSIALIDIGALYGLHEGLDANVYLARVFSYFMAMTAGYFLNRHFTFHHQRRFRHLLADLWRFYSVFALGGLLNYGVFALTVALGGRMGVMPEATFWLPLLGVWLGGLVGMSFNYVFSHKLVFKEP</sequence>
<evidence type="ECO:0000256" key="2">
    <source>
        <dbReference type="ARBA" id="ARBA00009399"/>
    </source>
</evidence>
<comment type="subcellular location">
    <subcellularLocation>
        <location evidence="1">Membrane</location>
        <topology evidence="1">Multi-pass membrane protein</topology>
    </subcellularLocation>
</comment>
<evidence type="ECO:0000313" key="8">
    <source>
        <dbReference type="EMBL" id="NOG32449.1"/>
    </source>
</evidence>
<feature type="domain" description="GtrA/DPMS transmembrane" evidence="7">
    <location>
        <begin position="17"/>
        <end position="144"/>
    </location>
</feature>
<dbReference type="RefSeq" id="WP_171702914.1">
    <property type="nucleotide sequence ID" value="NZ_JABFHI010000005.1"/>
</dbReference>
<dbReference type="AlphaFoldDB" id="A0A7Y3U1D1"/>
<keyword evidence="4 6" id="KW-1133">Transmembrane helix</keyword>
<comment type="caution">
    <text evidence="8">The sequence shown here is derived from an EMBL/GenBank/DDBJ whole genome shotgun (WGS) entry which is preliminary data.</text>
</comment>
<evidence type="ECO:0000256" key="4">
    <source>
        <dbReference type="ARBA" id="ARBA00022989"/>
    </source>
</evidence>
<evidence type="ECO:0000256" key="6">
    <source>
        <dbReference type="SAM" id="Phobius"/>
    </source>
</evidence>
<reference evidence="8 9" key="2">
    <citation type="submission" date="2020-06" db="EMBL/GenBank/DDBJ databases">
        <title>Halomonas songnenensis sp. nov., a moderately halophilic bacterium isolated from saline and alkaline soils.</title>
        <authorList>
            <person name="Jiang J."/>
            <person name="Pan Y."/>
        </authorList>
    </citation>
    <scope>NUCLEOTIDE SEQUENCE [LARGE SCALE GENOMIC DNA]</scope>
    <source>
        <strain evidence="8 9">TBZ9</strain>
    </source>
</reference>
<dbReference type="InterPro" id="IPR051401">
    <property type="entry name" value="GtrA_CellWall_Glycosyl"/>
</dbReference>
<feature type="transmembrane region" description="Helical" evidence="6">
    <location>
        <begin position="84"/>
        <end position="105"/>
    </location>
</feature>
<reference evidence="8 9" key="1">
    <citation type="submission" date="2020-05" db="EMBL/GenBank/DDBJ databases">
        <authorList>
            <person name="Ruan W."/>
            <person name="Jeon C.O."/>
            <person name="Chun B.H."/>
        </authorList>
    </citation>
    <scope>NUCLEOTIDE SEQUENCE [LARGE SCALE GENOMIC DNA]</scope>
    <source>
        <strain evidence="8 9">TBZ9</strain>
    </source>
</reference>
<evidence type="ECO:0000256" key="1">
    <source>
        <dbReference type="ARBA" id="ARBA00004141"/>
    </source>
</evidence>
<dbReference type="PANTHER" id="PTHR38459">
    <property type="entry name" value="PROPHAGE BACTOPRENOL-LINKED GLUCOSE TRANSLOCASE HOMOLOG"/>
    <property type="match status" value="1"/>
</dbReference>
<dbReference type="InterPro" id="IPR007267">
    <property type="entry name" value="GtrA_DPMS_TM"/>
</dbReference>
<dbReference type="Pfam" id="PF04138">
    <property type="entry name" value="GtrA_DPMS_TM"/>
    <property type="match status" value="1"/>
</dbReference>
<evidence type="ECO:0000259" key="7">
    <source>
        <dbReference type="Pfam" id="PF04138"/>
    </source>
</evidence>
<proteinExistence type="inferred from homology"/>
<keyword evidence="9" id="KW-1185">Reference proteome</keyword>
<feature type="transmembrane region" description="Helical" evidence="6">
    <location>
        <begin position="117"/>
        <end position="138"/>
    </location>
</feature>
<accession>A0A7Y3U1D1</accession>
<dbReference type="GO" id="GO:0005886">
    <property type="term" value="C:plasma membrane"/>
    <property type="evidence" value="ECO:0007669"/>
    <property type="project" value="TreeGrafter"/>
</dbReference>
<keyword evidence="5 6" id="KW-0472">Membrane</keyword>